<dbReference type="GO" id="GO:0007616">
    <property type="term" value="P:long-term memory"/>
    <property type="evidence" value="ECO:0007669"/>
    <property type="project" value="EnsemblMetazoa"/>
</dbReference>
<dbReference type="PROSITE" id="PS50004">
    <property type="entry name" value="C2"/>
    <property type="match status" value="1"/>
</dbReference>
<dbReference type="InterPro" id="IPR035892">
    <property type="entry name" value="C2_domain_sf"/>
</dbReference>
<dbReference type="InterPro" id="IPR039360">
    <property type="entry name" value="Ras_GTPase"/>
</dbReference>
<feature type="region of interest" description="Disordered" evidence="2">
    <location>
        <begin position="1093"/>
        <end position="1125"/>
    </location>
</feature>
<dbReference type="SMART" id="SM00323">
    <property type="entry name" value="RasGAP"/>
    <property type="match status" value="1"/>
</dbReference>
<keyword evidence="1" id="KW-0343">GTPase activation</keyword>
<dbReference type="SMART" id="SM00239">
    <property type="entry name" value="C2"/>
    <property type="match status" value="1"/>
</dbReference>
<feature type="compositionally biased region" description="Polar residues" evidence="2">
    <location>
        <begin position="1189"/>
        <end position="1203"/>
    </location>
</feature>
<sequence>MFFLISFLIFLWHCLLRLASYIFHHWLLNRCKSNSDNIPLNKNDYYEKQNLNDPINEKLDLEGNIEEPCLDRMTLDRHVWQNTNTERGNNGILRNVPITARNGTSHQEGQSIAIVDEPTTPQRLANFFSRPFRNNALKRTKSATKLEKKRAANRNDFIKHNILQQSDENICSGERLPTPSYRHSTFRPYLIPQEDDNSFRPSRSHESLLAFSSTIDLDDPSNIDVSNCLKSENTHYNCHNSRERNRWLESIRRTGNPLRDRMYRTENSLEIWILEAKGIPVKRKYYCEICLDKTLYARTSAKPRGDICFWGEHFYFSPIPTLENVCINLYREADAKKKKDRSTLIGYVQIKIDQLTTRHPVERWYTVAATSDGSKLSNAIKDKSNGEVAAVRVKARYQSVQILPMQAYNDLLTFIKQYYLSLCRILEPTLGVKAKEDLATVLVRVMHKLHMAKHFLCDLIMSEVDVLDNEHLMFRGNSLATKAMEAYMKLVADNYLQNTLGEFVKVIQQSDKDCEVDPLKMANISVISLEKNRHQLVANVKTAWSQILASTDIFPIELREIFVTLRIRLEKIGRLDLADTLISSSIFLRFLCPAILSPSLFNLIPEYPSGNAARNLTLIAKTLQTLANFTKFGGKEHYMDFMNEFVEHEWDNMHRYLMKISTLPTNNRKKSNENDWNISIDIGKEVSLLYSYLDELWTPEIHEQACKDGSQMAELRLILAKLRYIRMRNDGYRDYDLLPVESSPSDYDNTNISKLQTCNNNSKLPSHIRSTVSESQVMRTTIPATNLNTNDDYVVDMALLNDSLAVRQAGLTVQKHRNGHYRNQRYFNENASCERHNKRNPYTTVPDISANRERLIAFDATNKSIDSENDNFVASNISPVHPHDITNNGYRRNDDTDSDETTHDSSLIRPRHTRPPRKNKRRTTVSTDHEQTAITCPDTIVAPSSSGYQSQNHSSSLSSSNSSSPVERNIIKQNNHQTLQPSNPIFNVVHETMPSTSSSSGNSDKLSIGDDRYCVRSAPSTMYKISSAHSSHIDDSNNAIYDIPKCSLPRTNPHCSSRNITTMANGTVLKPTLIDIDNNDDNEIQLVVPARSSDNDNCINNKNIKKKKNDEGIDDNQNDDNDSVKECSTKWCFTEQCSSDMKERPRKELHTLSQQEIIEQQKREIRRLMKENEELKRRVAAQNQNQNQTVNDSKNINNPQTVAPDSYVSEESYDSLGSSNDLQISSKSTKAVTHC</sequence>
<evidence type="ECO:0000259" key="4">
    <source>
        <dbReference type="PROSITE" id="PS50004"/>
    </source>
</evidence>
<feature type="signal peptide" evidence="3">
    <location>
        <begin position="1"/>
        <end position="19"/>
    </location>
</feature>
<feature type="compositionally biased region" description="Polar residues" evidence="2">
    <location>
        <begin position="1215"/>
        <end position="1235"/>
    </location>
</feature>
<evidence type="ECO:0000313" key="7">
    <source>
        <dbReference type="Proteomes" id="UP000024404"/>
    </source>
</evidence>
<dbReference type="Pfam" id="PF25321">
    <property type="entry name" value="PH_RASGAP"/>
    <property type="match status" value="1"/>
</dbReference>
<dbReference type="Pfam" id="PF00616">
    <property type="entry name" value="RasGAP"/>
    <property type="match status" value="2"/>
</dbReference>
<feature type="chain" id="PRO_5035824642" evidence="3">
    <location>
        <begin position="20"/>
        <end position="1235"/>
    </location>
</feature>
<dbReference type="SUPFAM" id="SSF49562">
    <property type="entry name" value="C2 domain (Calcium/lipid-binding domain, CaLB)"/>
    <property type="match status" value="1"/>
</dbReference>
<dbReference type="Proteomes" id="UP000024404">
    <property type="component" value="Unassembled WGS sequence"/>
</dbReference>
<dbReference type="CDD" id="cd04013">
    <property type="entry name" value="C2_SynGAP_like"/>
    <property type="match status" value="1"/>
</dbReference>
<dbReference type="SUPFAM" id="SSF48350">
    <property type="entry name" value="GTPase activation domain, GAP"/>
    <property type="match status" value="1"/>
</dbReference>
<dbReference type="AlphaFoldDB" id="A0A8R1TNV6"/>
<proteinExistence type="predicted"/>
<dbReference type="PROSITE" id="PS50018">
    <property type="entry name" value="RAS_GTPASE_ACTIV_2"/>
    <property type="match status" value="1"/>
</dbReference>
<name>A0A8R1TNV6_ONCVO</name>
<dbReference type="GO" id="GO:0005096">
    <property type="term" value="F:GTPase activator activity"/>
    <property type="evidence" value="ECO:0007669"/>
    <property type="project" value="UniProtKB-KW"/>
</dbReference>
<feature type="region of interest" description="Disordered" evidence="2">
    <location>
        <begin position="869"/>
        <end position="966"/>
    </location>
</feature>
<evidence type="ECO:0000256" key="3">
    <source>
        <dbReference type="SAM" id="SignalP"/>
    </source>
</evidence>
<protein>
    <submittedName>
        <fullName evidence="6">Ras-GAP domain-containing protein</fullName>
    </submittedName>
</protein>
<dbReference type="GO" id="GO:0046580">
    <property type="term" value="P:negative regulation of Ras protein signal transduction"/>
    <property type="evidence" value="ECO:0007669"/>
    <property type="project" value="EnsemblMetazoa"/>
</dbReference>
<keyword evidence="3" id="KW-0732">Signal</keyword>
<keyword evidence="7" id="KW-1185">Reference proteome</keyword>
<dbReference type="Pfam" id="PF00168">
    <property type="entry name" value="C2"/>
    <property type="match status" value="1"/>
</dbReference>
<dbReference type="Gene3D" id="2.60.40.150">
    <property type="entry name" value="C2 domain"/>
    <property type="match status" value="1"/>
</dbReference>
<dbReference type="InterPro" id="IPR001936">
    <property type="entry name" value="RasGAP_dom"/>
</dbReference>
<feature type="domain" description="Ras-GAP" evidence="5">
    <location>
        <begin position="434"/>
        <end position="628"/>
    </location>
</feature>
<dbReference type="InterPro" id="IPR000008">
    <property type="entry name" value="C2_dom"/>
</dbReference>
<dbReference type="EnsemblMetazoa" id="OVOC1916.1">
    <property type="protein sequence ID" value="OVOC1916.1"/>
    <property type="gene ID" value="WBGene00238725"/>
</dbReference>
<dbReference type="InterPro" id="IPR057606">
    <property type="entry name" value="SynGAP1-like_PH"/>
</dbReference>
<dbReference type="CDD" id="cd05136">
    <property type="entry name" value="RasGAP_DAB2IP"/>
    <property type="match status" value="1"/>
</dbReference>
<dbReference type="PANTHER" id="PTHR10194">
    <property type="entry name" value="RAS GTPASE-ACTIVATING PROTEINS"/>
    <property type="match status" value="1"/>
</dbReference>
<feature type="compositionally biased region" description="Basic residues" evidence="2">
    <location>
        <begin position="909"/>
        <end position="923"/>
    </location>
</feature>
<dbReference type="Gene3D" id="1.10.506.10">
    <property type="entry name" value="GTPase Activation - p120gap, domain 1"/>
    <property type="match status" value="2"/>
</dbReference>
<evidence type="ECO:0000256" key="2">
    <source>
        <dbReference type="SAM" id="MobiDB-lite"/>
    </source>
</evidence>
<dbReference type="EMBL" id="CMVM020000060">
    <property type="status" value="NOT_ANNOTATED_CDS"/>
    <property type="molecule type" value="Genomic_DNA"/>
</dbReference>
<dbReference type="InterPro" id="IPR008936">
    <property type="entry name" value="Rho_GTPase_activation_prot"/>
</dbReference>
<dbReference type="GO" id="GO:0007614">
    <property type="term" value="P:short-term memory"/>
    <property type="evidence" value="ECO:0007669"/>
    <property type="project" value="EnsemblMetazoa"/>
</dbReference>
<dbReference type="GO" id="GO:0008306">
    <property type="term" value="P:associative learning"/>
    <property type="evidence" value="ECO:0007669"/>
    <property type="project" value="EnsemblMetazoa"/>
</dbReference>
<reference evidence="6" key="2">
    <citation type="submission" date="2022-06" db="UniProtKB">
        <authorList>
            <consortium name="EnsemblMetazoa"/>
        </authorList>
    </citation>
    <scope>IDENTIFICATION</scope>
</reference>
<accession>A0A8R1TNV6</accession>
<feature type="region of interest" description="Disordered" evidence="2">
    <location>
        <begin position="1181"/>
        <end position="1235"/>
    </location>
</feature>
<dbReference type="PANTHER" id="PTHR10194:SF60">
    <property type="entry name" value="RAS GTPASE-ACTIVATING PROTEIN RASKOL"/>
    <property type="match status" value="1"/>
</dbReference>
<feature type="domain" description="C2" evidence="4">
    <location>
        <begin position="247"/>
        <end position="365"/>
    </location>
</feature>
<evidence type="ECO:0000256" key="1">
    <source>
        <dbReference type="ARBA" id="ARBA00022468"/>
    </source>
</evidence>
<reference evidence="7" key="1">
    <citation type="submission" date="2013-10" db="EMBL/GenBank/DDBJ databases">
        <title>Genome sequencing of Onchocerca volvulus.</title>
        <authorList>
            <person name="Cotton J."/>
            <person name="Tsai J."/>
            <person name="Stanley E."/>
            <person name="Tracey A."/>
            <person name="Holroyd N."/>
            <person name="Lustigman S."/>
            <person name="Berriman M."/>
        </authorList>
    </citation>
    <scope>NUCLEOTIDE SEQUENCE</scope>
</reference>
<evidence type="ECO:0000313" key="6">
    <source>
        <dbReference type="EnsemblMetazoa" id="OVOC1916.1"/>
    </source>
</evidence>
<feature type="compositionally biased region" description="Basic and acidic residues" evidence="2">
    <location>
        <begin position="891"/>
        <end position="903"/>
    </location>
</feature>
<feature type="compositionally biased region" description="Low complexity" evidence="2">
    <location>
        <begin position="944"/>
        <end position="964"/>
    </location>
</feature>
<evidence type="ECO:0000259" key="5">
    <source>
        <dbReference type="PROSITE" id="PS50018"/>
    </source>
</evidence>
<dbReference type="InterPro" id="IPR023152">
    <property type="entry name" value="RasGAP_CS"/>
</dbReference>
<dbReference type="PROSITE" id="PS00509">
    <property type="entry name" value="RAS_GTPASE_ACTIV_1"/>
    <property type="match status" value="1"/>
</dbReference>
<organism evidence="6 7">
    <name type="scientific">Onchocerca volvulus</name>
    <dbReference type="NCBI Taxonomy" id="6282"/>
    <lineage>
        <taxon>Eukaryota</taxon>
        <taxon>Metazoa</taxon>
        <taxon>Ecdysozoa</taxon>
        <taxon>Nematoda</taxon>
        <taxon>Chromadorea</taxon>
        <taxon>Rhabditida</taxon>
        <taxon>Spirurina</taxon>
        <taxon>Spiruromorpha</taxon>
        <taxon>Filarioidea</taxon>
        <taxon>Onchocercidae</taxon>
        <taxon>Onchocerca</taxon>
    </lineage>
</organism>
<feature type="compositionally biased region" description="Acidic residues" evidence="2">
    <location>
        <begin position="1112"/>
        <end position="1121"/>
    </location>
</feature>